<feature type="region of interest" description="Disordered" evidence="1">
    <location>
        <begin position="37"/>
        <end position="65"/>
    </location>
</feature>
<comment type="caution">
    <text evidence="2">The sequence shown here is derived from an EMBL/GenBank/DDBJ whole genome shotgun (WGS) entry which is preliminary data.</text>
</comment>
<evidence type="ECO:0000313" key="2">
    <source>
        <dbReference type="EMBL" id="KAF2094897.1"/>
    </source>
</evidence>
<dbReference type="Proteomes" id="UP000799772">
    <property type="component" value="Unassembled WGS sequence"/>
</dbReference>
<feature type="compositionally biased region" description="Basic and acidic residues" evidence="1">
    <location>
        <begin position="37"/>
        <end position="46"/>
    </location>
</feature>
<reference evidence="2" key="1">
    <citation type="journal article" date="2020" name="Stud. Mycol.">
        <title>101 Dothideomycetes genomes: a test case for predicting lifestyles and emergence of pathogens.</title>
        <authorList>
            <person name="Haridas S."/>
            <person name="Albert R."/>
            <person name="Binder M."/>
            <person name="Bloem J."/>
            <person name="Labutti K."/>
            <person name="Salamov A."/>
            <person name="Andreopoulos B."/>
            <person name="Baker S."/>
            <person name="Barry K."/>
            <person name="Bills G."/>
            <person name="Bluhm B."/>
            <person name="Cannon C."/>
            <person name="Castanera R."/>
            <person name="Culley D."/>
            <person name="Daum C."/>
            <person name="Ezra D."/>
            <person name="Gonzalez J."/>
            <person name="Henrissat B."/>
            <person name="Kuo A."/>
            <person name="Liang C."/>
            <person name="Lipzen A."/>
            <person name="Lutzoni F."/>
            <person name="Magnuson J."/>
            <person name="Mondo S."/>
            <person name="Nolan M."/>
            <person name="Ohm R."/>
            <person name="Pangilinan J."/>
            <person name="Park H.-J."/>
            <person name="Ramirez L."/>
            <person name="Alfaro M."/>
            <person name="Sun H."/>
            <person name="Tritt A."/>
            <person name="Yoshinaga Y."/>
            <person name="Zwiers L.-H."/>
            <person name="Turgeon B."/>
            <person name="Goodwin S."/>
            <person name="Spatafora J."/>
            <person name="Crous P."/>
            <person name="Grigoriev I."/>
        </authorList>
    </citation>
    <scope>NUCLEOTIDE SEQUENCE</scope>
    <source>
        <strain evidence="2">CBS 133067</strain>
    </source>
</reference>
<evidence type="ECO:0000313" key="3">
    <source>
        <dbReference type="Proteomes" id="UP000799772"/>
    </source>
</evidence>
<dbReference type="AlphaFoldDB" id="A0A9P4I841"/>
<organism evidence="2 3">
    <name type="scientific">Rhizodiscina lignyota</name>
    <dbReference type="NCBI Taxonomy" id="1504668"/>
    <lineage>
        <taxon>Eukaryota</taxon>
        <taxon>Fungi</taxon>
        <taxon>Dikarya</taxon>
        <taxon>Ascomycota</taxon>
        <taxon>Pezizomycotina</taxon>
        <taxon>Dothideomycetes</taxon>
        <taxon>Pleosporomycetidae</taxon>
        <taxon>Aulographales</taxon>
        <taxon>Rhizodiscinaceae</taxon>
        <taxon>Rhizodiscina</taxon>
    </lineage>
</organism>
<evidence type="ECO:0000256" key="1">
    <source>
        <dbReference type="SAM" id="MobiDB-lite"/>
    </source>
</evidence>
<dbReference type="EMBL" id="ML978133">
    <property type="protein sequence ID" value="KAF2094897.1"/>
    <property type="molecule type" value="Genomic_DNA"/>
</dbReference>
<proteinExistence type="predicted"/>
<gene>
    <name evidence="2" type="ORF">NA57DRAFT_80065</name>
</gene>
<keyword evidence="3" id="KW-1185">Reference proteome</keyword>
<feature type="compositionally biased region" description="Acidic residues" evidence="1">
    <location>
        <begin position="47"/>
        <end position="57"/>
    </location>
</feature>
<sequence length="114" mass="13161">MPKQKQRKPDEDYNADIIETEQDALDEEQEARRLQQKHLEAMKEDDFGADLDEEQEEQKDAPAQEDVVERVKNAHPEFRYLAKEFLELLPLHRELAAAAGVEVEGDGKDKKSKS</sequence>
<name>A0A9P4I841_9PEZI</name>
<protein>
    <submittedName>
        <fullName evidence="2">Uncharacterized protein</fullName>
    </submittedName>
</protein>
<dbReference type="OrthoDB" id="1924577at2759"/>
<accession>A0A9P4I841</accession>